<dbReference type="Proteomes" id="UP000541352">
    <property type="component" value="Unassembled WGS sequence"/>
</dbReference>
<feature type="domain" description="Secretion system C-terminal sorting" evidence="3">
    <location>
        <begin position="2021"/>
        <end position="2094"/>
    </location>
</feature>
<dbReference type="NCBIfam" id="TIGR04183">
    <property type="entry name" value="Por_Secre_tail"/>
    <property type="match status" value="1"/>
</dbReference>
<dbReference type="NCBIfam" id="NF041518">
    <property type="entry name" value="choice_anch_Q"/>
    <property type="match status" value="1"/>
</dbReference>
<gene>
    <name evidence="4" type="ORF">FHS57_005378</name>
</gene>
<accession>A0A7W6ET20</accession>
<dbReference type="RefSeq" id="WP_183978965.1">
    <property type="nucleotide sequence ID" value="NZ_JACIBY010000016.1"/>
</dbReference>
<evidence type="ECO:0000313" key="4">
    <source>
        <dbReference type="EMBL" id="MBB3841350.1"/>
    </source>
</evidence>
<dbReference type="SUPFAM" id="SSF51126">
    <property type="entry name" value="Pectin lyase-like"/>
    <property type="match status" value="1"/>
</dbReference>
<evidence type="ECO:0000256" key="2">
    <source>
        <dbReference type="SAM" id="Phobius"/>
    </source>
</evidence>
<name>A0A7W6ET20_9BACT</name>
<sequence>MPIPKLYRQPKFVLLLLVLLFGVLVAGCWYGYQKQLKNLEKQLYELQHQLQTQRCMIHSTLFTTIPKRAFQNLLALLFLACLSQAQTIRYVKPNGTGDGSSWANASGDLQAMINASGTQQVWVAKGTYKPATDVSGNASPADPRMKTFQMKAGVKIYGGFKGDETDLLQRTFTVMANNKSILSGDLNGDDATTGNGENSYHVVFNDDNGLTTTNALLDGFTIKEGNANRSYPYNSGGGMYNDSSSPSLVNCSFSGNQTSAAGGGMYNNNSSSPSLVNCSFSGNQAGRGGGMFNDNSSPSLVNCSFSGNQAGVNGGGMCNSSSSPSLVNCSFSGNQASVNGGGMCNTASSSPSLVNCSFSGNQASFDGGGMYNFFNSSPSLKNCILWGNSSEVYNTSGSNPTYTSTLVRGLKKGGFQGTENPLFVNQPSAGLGTAGDLRLQPCSPVINAGNNADNSSSTDLDGNTRIFGTIIDLGAYEYQSDLRPAAITPSVTGSSNPTTCGGTEGSITLSGLLNSAPYSVTYKKNTTAVAATNFTSNGSGVLTLTGLGAGSYTDIVATYGTCVNNAATATTMPTLTDPTKPSLILSTIPAICAGTMSFAVPYTNPTQSPNNYSISGTGITPITNGNLSSPITVNLSTAAVGSLIPFTLTVKNTTTNCVSNGIMGSVVVNPQPVGPSLNVKTPNVSAVCFGTSVSATFNAGSEGVGCSDDYVVIIDGGSPVAYSSGSLVGATANSSVEIKGRGANCSSGCVTDYVTLASWTVNPLPTATISGTTTVCRNNPSPSITFTGANATAPYTFTYKINDGAPQTVTTTGGNSVTVAAPTGTAGTFVYSLISVSESSSTACSQTQTGSATVTVNPLPTATISGTTMVCRNNPSPSITFTGANATAPYTFTYKINDGPAQTVTTTSGNSVTVAAPTGTTGSFVYSLVSVSESSSTACSQTQTGSATVTVNPLPTATISGTTTVCRNNPSPSITFTGTNATAPYTFTYKINDGTPQTVTTTSGNSVTVAAPTGTVGAFVYSLVSVSESSSTACSQTQTGSATVTVNPLPTATISGTTTVCQNSPSPSITFTGANAAAPYTFTYKINDGAPQTVTTTSGNSVTVAVPTGTAGAFVYSLVSVSEGSSTACSQTQTGSVTVTVNPLPTATISGTTTVCRNSSSPNITFTGANATAPYTFTYKINDGAPQTVTTTSGNSVTVAVPTGTVGAFVYSLVSVSESSSTACSQTQTGSATVTVNPLPTATISGTTTVCRNNPSPSITFTGANATAPYTFTYKINDGPAKTVTTTSGNSTTVAAPTGTAGTFVYSLISVSESSSTACSQTQTGSVTVTVNPLPTATISGTTTVCQNSASPMITFTGANATAPYTFTYKINDGSTQTVTTTSGNSVTVAAPTGTVGAFVYSLVSVSESSSTACSQTQSGNATVMVQGKPTITLTTLQQTLNEGNSQTFCDTDANSENGLQFTVTGSCVVGSPVWRSQVGNSAWSNWSPSPPVSQFSNNQPHRYQAACDGSCPVTYTSPIELTINYRASIPQNVSMIADGAVVNAGETKEVCNIEGNTITFNVTCASGEMLLYSVDGGDYSSVVPAQLVDGQYHNYRVRCRKSDGTSSCVETESGVMRLRITGSLAAPLASLNVTSGCGSPVAFSGTANCGALTTIWYNASTNVALPTLPSQTPTETSSYYARCQAGGGCLSEKSNVVTYTVLSVGVAPAITVSQEIVCTGTTVRISANCPAGSTTFWNTGVTAPSFEVAFNNVTKQTYWAKCLFEGGCQSSESIRKDIYWNAFVVSLINIGQSKSAVKTNDPSLWRSQFITRDGGADLEQSTQTNPTLYYVENANKTAPRYWTINVDACALGTNGSLTFDLLATPETGVPQSFNTHENNAPYFMYANREGWTELYAQNHPAYGFYQDNGLGGNVYDAGLPKGLYKLGIRYWDQKGWGSVYPSTRKPQGNVLAYQEYWFRIQSRDGVGVGAARTADSGQQSGVSEGVNDKEQGENKGQGARGEGADNGKQLTDNGAFATVLPNPVTSILRLQVQDSKGQEVQAELLDATGRRVLRRTFVAETPSHLEEYEISDLPNGAYFLHVRSELKQQVLKVVKIK</sequence>
<dbReference type="Pfam" id="PF18962">
    <property type="entry name" value="Por_Secre_tail"/>
    <property type="match status" value="1"/>
</dbReference>
<dbReference type="InterPro" id="IPR026444">
    <property type="entry name" value="Secre_tail"/>
</dbReference>
<evidence type="ECO:0000313" key="5">
    <source>
        <dbReference type="Proteomes" id="UP000541352"/>
    </source>
</evidence>
<evidence type="ECO:0000256" key="1">
    <source>
        <dbReference type="SAM" id="MobiDB-lite"/>
    </source>
</evidence>
<feature type="region of interest" description="Disordered" evidence="1">
    <location>
        <begin position="1970"/>
        <end position="2014"/>
    </location>
</feature>
<proteinExistence type="predicted"/>
<organism evidence="4 5">
    <name type="scientific">Runella defluvii</name>
    <dbReference type="NCBI Taxonomy" id="370973"/>
    <lineage>
        <taxon>Bacteria</taxon>
        <taxon>Pseudomonadati</taxon>
        <taxon>Bacteroidota</taxon>
        <taxon>Cytophagia</taxon>
        <taxon>Cytophagales</taxon>
        <taxon>Spirosomataceae</taxon>
        <taxon>Runella</taxon>
    </lineage>
</organism>
<keyword evidence="2" id="KW-0812">Transmembrane</keyword>
<reference evidence="4 5" key="1">
    <citation type="submission" date="2020-08" db="EMBL/GenBank/DDBJ databases">
        <title>Genomic Encyclopedia of Type Strains, Phase IV (KMG-IV): sequencing the most valuable type-strain genomes for metagenomic binning, comparative biology and taxonomic classification.</title>
        <authorList>
            <person name="Goeker M."/>
        </authorList>
    </citation>
    <scope>NUCLEOTIDE SEQUENCE [LARGE SCALE GENOMIC DNA]</scope>
    <source>
        <strain evidence="4 5">DSM 17976</strain>
    </source>
</reference>
<evidence type="ECO:0000259" key="3">
    <source>
        <dbReference type="Pfam" id="PF18962"/>
    </source>
</evidence>
<comment type="caution">
    <text evidence="4">The sequence shown here is derived from an EMBL/GenBank/DDBJ whole genome shotgun (WGS) entry which is preliminary data.</text>
</comment>
<keyword evidence="5" id="KW-1185">Reference proteome</keyword>
<dbReference type="InterPro" id="IPR059226">
    <property type="entry name" value="Choice_anch_Q_dom"/>
</dbReference>
<keyword evidence="2" id="KW-0472">Membrane</keyword>
<keyword evidence="2" id="KW-1133">Transmembrane helix</keyword>
<protein>
    <recommendedName>
        <fullName evidence="3">Secretion system C-terminal sorting domain-containing protein</fullName>
    </recommendedName>
</protein>
<dbReference type="PROSITE" id="PS51257">
    <property type="entry name" value="PROKAR_LIPOPROTEIN"/>
    <property type="match status" value="1"/>
</dbReference>
<feature type="transmembrane region" description="Helical" evidence="2">
    <location>
        <begin position="12"/>
        <end position="32"/>
    </location>
</feature>
<dbReference type="InterPro" id="IPR011050">
    <property type="entry name" value="Pectin_lyase_fold/virulence"/>
</dbReference>
<dbReference type="EMBL" id="JACIBY010000016">
    <property type="protein sequence ID" value="MBB3841350.1"/>
    <property type="molecule type" value="Genomic_DNA"/>
</dbReference>